<evidence type="ECO:0000259" key="2">
    <source>
        <dbReference type="Pfam" id="PF23418"/>
    </source>
</evidence>
<gene>
    <name evidence="4" type="ORF">ACFPYI_04805</name>
</gene>
<feature type="compositionally biased region" description="Basic and acidic residues" evidence="1">
    <location>
        <begin position="42"/>
        <end position="66"/>
    </location>
</feature>
<dbReference type="InterPro" id="IPR056494">
    <property type="entry name" value="DUF7108_C"/>
</dbReference>
<evidence type="ECO:0000256" key="1">
    <source>
        <dbReference type="SAM" id="MobiDB-lite"/>
    </source>
</evidence>
<evidence type="ECO:0000313" key="4">
    <source>
        <dbReference type="EMBL" id="MFC5970646.1"/>
    </source>
</evidence>
<dbReference type="AlphaFoldDB" id="A0ABD5RJ55"/>
<feature type="compositionally biased region" description="Acidic residues" evidence="1">
    <location>
        <begin position="14"/>
        <end position="28"/>
    </location>
</feature>
<dbReference type="RefSeq" id="WP_247413577.1">
    <property type="nucleotide sequence ID" value="NZ_JALLGW010000001.1"/>
</dbReference>
<accession>A0ABD5RJ55</accession>
<dbReference type="Pfam" id="PF23420">
    <property type="entry name" value="DUF7108_C"/>
    <property type="match status" value="1"/>
</dbReference>
<feature type="domain" description="DUF7108" evidence="2">
    <location>
        <begin position="34"/>
        <end position="115"/>
    </location>
</feature>
<keyword evidence="5" id="KW-1185">Reference proteome</keyword>
<protein>
    <submittedName>
        <fullName evidence="4">RnhA operon protein</fullName>
    </submittedName>
</protein>
<proteinExistence type="predicted"/>
<sequence>MTDDDRSTAAGTDRDDEYGAEDADESDGTADSAELPESVVEEAERLTRLARDAVDPDEATAARERRSDLLDDYAFVARERDDDVLVLHPAEWVADGSVRVERIDDTERAVEVPLEEPADDADWESVDAHNQSVVAAVRERHGDVHGDNAAAFADFMGNHYLKPIEEATDRMRAEFLAEYFPRNAWPSDDQRAVVEESVEKTMAVARE</sequence>
<evidence type="ECO:0000313" key="5">
    <source>
        <dbReference type="Proteomes" id="UP001596099"/>
    </source>
</evidence>
<name>A0ABD5RJ55_9EURY</name>
<dbReference type="EMBL" id="JBHSQH010000001">
    <property type="protein sequence ID" value="MFC5970646.1"/>
    <property type="molecule type" value="Genomic_DNA"/>
</dbReference>
<organism evidence="4 5">
    <name type="scientific">Halomarina salina</name>
    <dbReference type="NCBI Taxonomy" id="1872699"/>
    <lineage>
        <taxon>Archaea</taxon>
        <taxon>Methanobacteriati</taxon>
        <taxon>Methanobacteriota</taxon>
        <taxon>Stenosarchaea group</taxon>
        <taxon>Halobacteria</taxon>
        <taxon>Halobacteriales</taxon>
        <taxon>Natronomonadaceae</taxon>
        <taxon>Halomarina</taxon>
    </lineage>
</organism>
<reference evidence="4 5" key="1">
    <citation type="journal article" date="2019" name="Int. J. Syst. Evol. Microbiol.">
        <title>The Global Catalogue of Microorganisms (GCM) 10K type strain sequencing project: providing services to taxonomists for standard genome sequencing and annotation.</title>
        <authorList>
            <consortium name="The Broad Institute Genomics Platform"/>
            <consortium name="The Broad Institute Genome Sequencing Center for Infectious Disease"/>
            <person name="Wu L."/>
            <person name="Ma J."/>
        </authorList>
    </citation>
    <scope>NUCLEOTIDE SEQUENCE [LARGE SCALE GENOMIC DNA]</scope>
    <source>
        <strain evidence="4 5">CGMCC 1.12543</strain>
    </source>
</reference>
<feature type="region of interest" description="Disordered" evidence="1">
    <location>
        <begin position="1"/>
        <end position="66"/>
    </location>
</feature>
<dbReference type="Pfam" id="PF23418">
    <property type="entry name" value="DUF7108"/>
    <property type="match status" value="1"/>
</dbReference>
<comment type="caution">
    <text evidence="4">The sequence shown here is derived from an EMBL/GenBank/DDBJ whole genome shotgun (WGS) entry which is preliminary data.</text>
</comment>
<dbReference type="InterPro" id="IPR055532">
    <property type="entry name" value="DUF7108_N"/>
</dbReference>
<evidence type="ECO:0000259" key="3">
    <source>
        <dbReference type="Pfam" id="PF23420"/>
    </source>
</evidence>
<feature type="domain" description="DUF7108" evidence="3">
    <location>
        <begin position="122"/>
        <end position="206"/>
    </location>
</feature>
<dbReference type="Proteomes" id="UP001596099">
    <property type="component" value="Unassembled WGS sequence"/>
</dbReference>